<evidence type="ECO:0000313" key="4">
    <source>
        <dbReference type="EMBL" id="EGK72341.1"/>
    </source>
</evidence>
<name>F5RAX0_METUF</name>
<dbReference type="SUPFAM" id="SSF55729">
    <property type="entry name" value="Acyl-CoA N-acyltransferases (Nat)"/>
    <property type="match status" value="1"/>
</dbReference>
<dbReference type="PANTHER" id="PTHR43877">
    <property type="entry name" value="AMINOALKYLPHOSPHONATE N-ACETYLTRANSFERASE-RELATED-RELATED"/>
    <property type="match status" value="1"/>
</dbReference>
<gene>
    <name evidence="4" type="ORF">METUNv1_01457</name>
</gene>
<dbReference type="CDD" id="cd04301">
    <property type="entry name" value="NAT_SF"/>
    <property type="match status" value="1"/>
</dbReference>
<dbReference type="InterPro" id="IPR000182">
    <property type="entry name" value="GNAT_dom"/>
</dbReference>
<dbReference type="STRING" id="1000565.METUNv1_01457"/>
<evidence type="ECO:0000313" key="5">
    <source>
        <dbReference type="Proteomes" id="UP000005019"/>
    </source>
</evidence>
<evidence type="ECO:0000259" key="3">
    <source>
        <dbReference type="PROSITE" id="PS51186"/>
    </source>
</evidence>
<sequence>MPPQPLHIRPAIADDAADITRLVNTAYRPQAGEEGWTHESALIRGARTDPAAVAALIASSGDHAVLLTGLLDDALVACVRIEADADGAHIGMLAVTPARQTGGLGRQMLQAAEDWARTRFGATVALLTVIGERTELKAFYLRRGYRDCGRRLPYPADGRSGQPLRGTLDLHLLEKDLAERA</sequence>
<proteinExistence type="predicted"/>
<dbReference type="AlphaFoldDB" id="F5RAX0"/>
<dbReference type="GO" id="GO:0016747">
    <property type="term" value="F:acyltransferase activity, transferring groups other than amino-acyl groups"/>
    <property type="evidence" value="ECO:0007669"/>
    <property type="project" value="InterPro"/>
</dbReference>
<dbReference type="PANTHER" id="PTHR43877:SF2">
    <property type="entry name" value="AMINOALKYLPHOSPHONATE N-ACETYLTRANSFERASE-RELATED"/>
    <property type="match status" value="1"/>
</dbReference>
<reference evidence="4 5" key="1">
    <citation type="journal article" date="2011" name="J. Bacteriol.">
        <title>Genome sequence of Methyloversatilis universalis FAM5T, a methylotrophic representative of the order Rhodocyclales.</title>
        <authorList>
            <person name="Kittichotirat W."/>
            <person name="Good N.M."/>
            <person name="Hall R."/>
            <person name="Bringel F."/>
            <person name="Lajus A."/>
            <person name="Medigue C."/>
            <person name="Smalley N.E."/>
            <person name="Beck D."/>
            <person name="Bumgarner R."/>
            <person name="Vuilleumier S."/>
            <person name="Kalyuzhnaya M.G."/>
        </authorList>
    </citation>
    <scope>NUCLEOTIDE SEQUENCE [LARGE SCALE GENOMIC DNA]</scope>
    <source>
        <strain evidence="5">ATCC BAA-1314 / JCM 13912 / FAM5</strain>
    </source>
</reference>
<feature type="domain" description="N-acetyltransferase" evidence="3">
    <location>
        <begin position="6"/>
        <end position="169"/>
    </location>
</feature>
<keyword evidence="5" id="KW-1185">Reference proteome</keyword>
<dbReference type="Proteomes" id="UP000005019">
    <property type="component" value="Unassembled WGS sequence"/>
</dbReference>
<dbReference type="OrthoDB" id="119501at2"/>
<protein>
    <submittedName>
        <fullName evidence="4">GCN5-related N-acetyltransferase</fullName>
    </submittedName>
</protein>
<dbReference type="EMBL" id="AFHG01000041">
    <property type="protein sequence ID" value="EGK72341.1"/>
    <property type="molecule type" value="Genomic_DNA"/>
</dbReference>
<dbReference type="PROSITE" id="PS51186">
    <property type="entry name" value="GNAT"/>
    <property type="match status" value="1"/>
</dbReference>
<comment type="caution">
    <text evidence="4">The sequence shown here is derived from an EMBL/GenBank/DDBJ whole genome shotgun (WGS) entry which is preliminary data.</text>
</comment>
<dbReference type="InterPro" id="IPR050832">
    <property type="entry name" value="Bact_Acetyltransf"/>
</dbReference>
<dbReference type="eggNOG" id="COG0456">
    <property type="taxonomic scope" value="Bacteria"/>
</dbReference>
<keyword evidence="2" id="KW-0012">Acyltransferase</keyword>
<accession>F5RAX0</accession>
<organism evidence="4 5">
    <name type="scientific">Methyloversatilis universalis (strain ATCC BAA-1314 / DSM 25237 / JCM 13912 / CCUG 52030 / FAM5)</name>
    <dbReference type="NCBI Taxonomy" id="1000565"/>
    <lineage>
        <taxon>Bacteria</taxon>
        <taxon>Pseudomonadati</taxon>
        <taxon>Pseudomonadota</taxon>
        <taxon>Betaproteobacteria</taxon>
        <taxon>Nitrosomonadales</taxon>
        <taxon>Sterolibacteriaceae</taxon>
        <taxon>Methyloversatilis</taxon>
    </lineage>
</organism>
<dbReference type="InterPro" id="IPR016181">
    <property type="entry name" value="Acyl_CoA_acyltransferase"/>
</dbReference>
<evidence type="ECO:0000256" key="1">
    <source>
        <dbReference type="ARBA" id="ARBA00022679"/>
    </source>
</evidence>
<keyword evidence="1 4" id="KW-0808">Transferase</keyword>
<dbReference type="RefSeq" id="WP_008060304.1">
    <property type="nucleotide sequence ID" value="NZ_AFHG01000041.1"/>
</dbReference>
<evidence type="ECO:0000256" key="2">
    <source>
        <dbReference type="ARBA" id="ARBA00023315"/>
    </source>
</evidence>
<dbReference type="Gene3D" id="3.40.630.30">
    <property type="match status" value="1"/>
</dbReference>
<dbReference type="Pfam" id="PF00583">
    <property type="entry name" value="Acetyltransf_1"/>
    <property type="match status" value="1"/>
</dbReference>